<dbReference type="InterPro" id="IPR028904">
    <property type="entry name" value="Tox-REase-5_dom"/>
</dbReference>
<keyword evidence="2" id="KW-0472">Membrane</keyword>
<keyword evidence="6" id="KW-1185">Reference proteome</keyword>
<protein>
    <submittedName>
        <fullName evidence="5">Pilus assembly protein</fullName>
    </submittedName>
</protein>
<evidence type="ECO:0000313" key="5">
    <source>
        <dbReference type="EMBL" id="MBM0104094.1"/>
    </source>
</evidence>
<dbReference type="EMBL" id="JAEVLS010000001">
    <property type="protein sequence ID" value="MBM0104094.1"/>
    <property type="molecule type" value="Genomic_DNA"/>
</dbReference>
<dbReference type="Gene3D" id="2.170.16.10">
    <property type="entry name" value="Hedgehog/Intein (Hint) domain"/>
    <property type="match status" value="1"/>
</dbReference>
<dbReference type="InterPro" id="IPR012495">
    <property type="entry name" value="TadE-like_dom"/>
</dbReference>
<evidence type="ECO:0000259" key="4">
    <source>
        <dbReference type="Pfam" id="PF15648"/>
    </source>
</evidence>
<dbReference type="InterPro" id="IPR036844">
    <property type="entry name" value="Hint_dom_sf"/>
</dbReference>
<evidence type="ECO:0000256" key="2">
    <source>
        <dbReference type="SAM" id="Phobius"/>
    </source>
</evidence>
<feature type="region of interest" description="Disordered" evidence="1">
    <location>
        <begin position="234"/>
        <end position="329"/>
    </location>
</feature>
<feature type="domain" description="Tox-REase-5" evidence="4">
    <location>
        <begin position="638"/>
        <end position="723"/>
    </location>
</feature>
<feature type="compositionally biased region" description="Low complexity" evidence="1">
    <location>
        <begin position="266"/>
        <end position="277"/>
    </location>
</feature>
<keyword evidence="2" id="KW-0812">Transmembrane</keyword>
<keyword evidence="2" id="KW-1133">Transmembrane helix</keyword>
<accession>A0ABS1WSY4</accession>
<feature type="domain" description="TadE-like" evidence="3">
    <location>
        <begin position="15"/>
        <end position="57"/>
    </location>
</feature>
<name>A0ABS1WSY4_9GAMM</name>
<gene>
    <name evidence="5" type="ORF">JM946_05030</name>
</gene>
<evidence type="ECO:0000313" key="6">
    <source>
        <dbReference type="Proteomes" id="UP000661077"/>
    </source>
</evidence>
<proteinExistence type="predicted"/>
<organism evidence="5 6">
    <name type="scientific">Steroidobacter gossypii</name>
    <dbReference type="NCBI Taxonomy" id="2805490"/>
    <lineage>
        <taxon>Bacteria</taxon>
        <taxon>Pseudomonadati</taxon>
        <taxon>Pseudomonadota</taxon>
        <taxon>Gammaproteobacteria</taxon>
        <taxon>Steroidobacterales</taxon>
        <taxon>Steroidobacteraceae</taxon>
        <taxon>Steroidobacter</taxon>
    </lineage>
</organism>
<dbReference type="Pfam" id="PF15648">
    <property type="entry name" value="Tox-REase-5"/>
    <property type="match status" value="1"/>
</dbReference>
<reference evidence="5 6" key="1">
    <citation type="journal article" date="2021" name="Int. J. Syst. Evol. Microbiol.">
        <title>Steroidobacter gossypii sp. nov., isolated from soil of cotton cropping field.</title>
        <authorList>
            <person name="Huang R."/>
            <person name="Yang S."/>
            <person name="Zhen C."/>
            <person name="Liu W."/>
        </authorList>
    </citation>
    <scope>NUCLEOTIDE SEQUENCE [LARGE SCALE GENOMIC DNA]</scope>
    <source>
        <strain evidence="5 6">S1-65</strain>
    </source>
</reference>
<sequence>MDVTSPTGRARRQWGAAIVEATIALPLLIVVILAAVQFGFVYQAKATLNHAALQAARAGAVSNATPQSIRRGLAQGLAPLRSPDSSLTSVAEAVARVEGELLTDARIRILNPTQETFDDFAVEVDGVRELPNDRLHARDTRRGSRGGLNIQDANLLRVEVTYGYELKVPLVGGLISRLLSPAREQDSFHQQLLRRNRLPITSTATVRMQSPLRFSELLVSRDALSNVARVALEGGSHGGGASHNGEQETEDAQSAPGSSSRGSNLGDSFFGFGSAESSADDEDSADQGGDSTGPDEDDSSDQHPGDDDADGGSSAGPGGDTPLCSVTTVDPAPAAADRSALGRVWDELRSLATDAYEFVRGFWEGLQQQIGDLVAAITDPVETARGVYELAMAFMEDPAGTAQTIGAALGHDLSQLIECDAFDRGRVLGSYVSPAFMLKLAAKLARFGRADLAAAADATRRELGCASFAADTAVSAGARSVPIQSLSPGEWVDARNDRTYLDHSRLVTRVFERRVSTHRVVETEGSRLVVSDEHPLWVQGRGWTPVSDVEVGAPLATAGGDTLVLVNRRVDAPLQVFNLTVADDASYFVGAERVWAHNATCTIRVPYHVPRSPSNFALGATDGGPGTWSSITRPDNDAYRYQERITGAPRGVEYNVNGVNFDGYDATRNALLDAKHWTQECPLGDRCRYEPLKRAMADRLLEEARRQLDAIRGHDTRIEWRVVDEEMAVRIGEILDRGIPDIDDRRGITVIYTPLSDISE</sequence>
<evidence type="ECO:0000256" key="1">
    <source>
        <dbReference type="SAM" id="MobiDB-lite"/>
    </source>
</evidence>
<dbReference type="Proteomes" id="UP000661077">
    <property type="component" value="Unassembled WGS sequence"/>
</dbReference>
<comment type="caution">
    <text evidence="5">The sequence shown here is derived from an EMBL/GenBank/DDBJ whole genome shotgun (WGS) entry which is preliminary data.</text>
</comment>
<feature type="transmembrane region" description="Helical" evidence="2">
    <location>
        <begin position="21"/>
        <end position="42"/>
    </location>
</feature>
<dbReference type="SUPFAM" id="SSF51294">
    <property type="entry name" value="Hedgehog/intein (Hint) domain"/>
    <property type="match status" value="1"/>
</dbReference>
<dbReference type="Pfam" id="PF07811">
    <property type="entry name" value="TadE"/>
    <property type="match status" value="1"/>
</dbReference>
<feature type="compositionally biased region" description="Polar residues" evidence="1">
    <location>
        <begin position="255"/>
        <end position="265"/>
    </location>
</feature>
<dbReference type="Pfam" id="PF07591">
    <property type="entry name" value="PT-HINT"/>
    <property type="match status" value="1"/>
</dbReference>
<evidence type="ECO:0000259" key="3">
    <source>
        <dbReference type="Pfam" id="PF07811"/>
    </source>
</evidence>